<sequence length="71" mass="7358">MIQQVAHTVPGTGPAALTLALQVAYELHAPKAPALPPVRPAEIAAPLPTGLRAGHPHRRKVPLGRLTAVHG</sequence>
<dbReference type="AlphaFoldDB" id="A0A2U9P2X9"/>
<dbReference type="RefSeq" id="WP_110628967.1">
    <property type="nucleotide sequence ID" value="NZ_CP029788.1"/>
</dbReference>
<protein>
    <submittedName>
        <fullName evidence="2">Uncharacterized protein</fullName>
    </submittedName>
</protein>
<dbReference type="EMBL" id="CP029788">
    <property type="protein sequence ID" value="AWT44059.1"/>
    <property type="molecule type" value="Genomic_DNA"/>
</dbReference>
<proteinExistence type="predicted"/>
<dbReference type="KEGG" id="sact:DMT42_18215"/>
<dbReference type="Proteomes" id="UP000247634">
    <property type="component" value="Chromosome"/>
</dbReference>
<organism evidence="2 3">
    <name type="scientific">Streptomyces actuosus</name>
    <dbReference type="NCBI Taxonomy" id="1885"/>
    <lineage>
        <taxon>Bacteria</taxon>
        <taxon>Bacillati</taxon>
        <taxon>Actinomycetota</taxon>
        <taxon>Actinomycetes</taxon>
        <taxon>Kitasatosporales</taxon>
        <taxon>Streptomycetaceae</taxon>
        <taxon>Streptomyces</taxon>
    </lineage>
</organism>
<gene>
    <name evidence="2" type="ORF">DMT42_18215</name>
</gene>
<evidence type="ECO:0000313" key="2">
    <source>
        <dbReference type="EMBL" id="AWT44059.1"/>
    </source>
</evidence>
<name>A0A2U9P2X9_STRAS</name>
<keyword evidence="3" id="KW-1185">Reference proteome</keyword>
<accession>A0A2U9P2X9</accession>
<reference evidence="2 3" key="1">
    <citation type="submission" date="2018-06" db="EMBL/GenBank/DDBJ databases">
        <title>The complete genome sequence of a nosiheptide producer Streptomyces actuosus ATCC 25421: deducing the ability of producing a new class III lantibiotics.</title>
        <authorList>
            <person name="Liu W."/>
            <person name="Sun F."/>
            <person name="Hu Y."/>
        </authorList>
    </citation>
    <scope>NUCLEOTIDE SEQUENCE [LARGE SCALE GENOMIC DNA]</scope>
    <source>
        <strain evidence="2 3">ATCC 25421</strain>
    </source>
</reference>
<feature type="region of interest" description="Disordered" evidence="1">
    <location>
        <begin position="47"/>
        <end position="71"/>
    </location>
</feature>
<dbReference type="OrthoDB" id="4324684at2"/>
<evidence type="ECO:0000256" key="1">
    <source>
        <dbReference type="SAM" id="MobiDB-lite"/>
    </source>
</evidence>
<evidence type="ECO:0000313" key="3">
    <source>
        <dbReference type="Proteomes" id="UP000247634"/>
    </source>
</evidence>